<keyword evidence="9" id="KW-1185">Reference proteome</keyword>
<dbReference type="Gene3D" id="3.90.1390.10">
    <property type="entry name" value="b-12 dependent (class ii) ribonucleotide reductase, chain A, domain 3"/>
    <property type="match status" value="1"/>
</dbReference>
<protein>
    <submittedName>
        <fullName evidence="8">Cobalamin dependent ribonucleotide reductase</fullName>
    </submittedName>
</protein>
<comment type="cofactor">
    <cofactor evidence="1">
        <name>adenosylcob(III)alamin</name>
        <dbReference type="ChEBI" id="CHEBI:18408"/>
    </cofactor>
</comment>
<dbReference type="PANTHER" id="PTHR43371">
    <property type="entry name" value="VITAMIN B12-DEPENDENT RIBONUCLEOTIDE REDUCTASE"/>
    <property type="match status" value="1"/>
</dbReference>
<evidence type="ECO:0000256" key="2">
    <source>
        <dbReference type="ARBA" id="ARBA00022628"/>
    </source>
</evidence>
<dbReference type="Pfam" id="PF17975">
    <property type="entry name" value="RNR_Alpha"/>
    <property type="match status" value="1"/>
</dbReference>
<evidence type="ECO:0000313" key="9">
    <source>
        <dbReference type="Proteomes" id="UP000272959"/>
    </source>
</evidence>
<dbReference type="InterPro" id="IPR040763">
    <property type="entry name" value="RNR_alpha_hel"/>
</dbReference>
<dbReference type="InterPro" id="IPR050862">
    <property type="entry name" value="RdRp_reductase_class-2"/>
</dbReference>
<evidence type="ECO:0000313" key="8">
    <source>
        <dbReference type="EMBL" id="AYP28141.1"/>
    </source>
</evidence>
<feature type="domain" description="Ribonucleotide reductase alpha-helical" evidence="7">
    <location>
        <begin position="12"/>
        <end position="89"/>
    </location>
</feature>
<dbReference type="InterPro" id="IPR013345">
    <property type="entry name" value="RTP_Rdtase_AdoCbl-dep"/>
</dbReference>
<gene>
    <name evidence="8" type="ORF">vBLenPICBM1__28</name>
</gene>
<feature type="active site" evidence="5">
    <location>
        <position position="357"/>
    </location>
</feature>
<keyword evidence="4" id="KW-0170">Cobalt</keyword>
<organism evidence="8 9">
    <name type="scientific">Lentibacter phage vB_LenP_ICBM1</name>
    <dbReference type="NCBI Taxonomy" id="2847822"/>
    <lineage>
        <taxon>Viruses</taxon>
        <taxon>Duplodnaviria</taxon>
        <taxon>Heunggongvirae</taxon>
        <taxon>Uroviricota</taxon>
        <taxon>Caudoviricetes</taxon>
        <taxon>Zobellviridae</taxon>
        <taxon>Cobavirinae</taxon>
        <taxon>Siovirus</taxon>
        <taxon>Siovirus germanense</taxon>
    </lineage>
</organism>
<evidence type="ECO:0000256" key="5">
    <source>
        <dbReference type="PIRSR" id="PIRSR613345-1"/>
    </source>
</evidence>
<dbReference type="GO" id="GO:0000166">
    <property type="term" value="F:nucleotide binding"/>
    <property type="evidence" value="ECO:0007669"/>
    <property type="project" value="InterPro"/>
</dbReference>
<evidence type="ECO:0000256" key="6">
    <source>
        <dbReference type="PIRSR" id="PIRSR613345-2"/>
    </source>
</evidence>
<feature type="active site" evidence="5">
    <location>
        <position position="355"/>
    </location>
</feature>
<evidence type="ECO:0000256" key="1">
    <source>
        <dbReference type="ARBA" id="ARBA00001922"/>
    </source>
</evidence>
<reference evidence="8 9" key="1">
    <citation type="journal article" date="2019" name="ISME J.">
        <title>Cobaviruses - a new globally distributed phage group infecting Rhodobacteraceae in marine ecosystems.</title>
        <authorList>
            <person name="Bischoff V."/>
            <person name="Bunk B."/>
            <person name="Meier-Kolthoff J.P."/>
            <person name="Sproer C."/>
            <person name="Poehlein A."/>
            <person name="Dogs M."/>
            <person name="Nguyen M."/>
            <person name="Petersen J."/>
            <person name="Daniel R."/>
            <person name="Overmann J."/>
            <person name="Goker M."/>
            <person name="Simon M."/>
            <person name="Brinkhoff T."/>
            <person name="Moraru C."/>
        </authorList>
    </citation>
    <scope>NUCLEOTIDE SEQUENCE [LARGE SCALE GENOMIC DNA]</scope>
</reference>
<keyword evidence="2" id="KW-0846">Cobalamin</keyword>
<dbReference type="GO" id="GO:0008998">
    <property type="term" value="F:ribonucleoside-triphosphate reductase (thioredoxin) activity"/>
    <property type="evidence" value="ECO:0007669"/>
    <property type="project" value="InterPro"/>
</dbReference>
<name>A0A3G2YRS9_9CAUD</name>
<dbReference type="EMBL" id="MF431617">
    <property type="protein sequence ID" value="AYP28141.1"/>
    <property type="molecule type" value="Genomic_DNA"/>
</dbReference>
<dbReference type="Proteomes" id="UP000272959">
    <property type="component" value="Segment"/>
</dbReference>
<dbReference type="GO" id="GO:0004748">
    <property type="term" value="F:ribonucleoside-diphosphate reductase activity, thioredoxin disulfide as acceptor"/>
    <property type="evidence" value="ECO:0007669"/>
    <property type="project" value="InterPro"/>
</dbReference>
<dbReference type="GO" id="GO:0006260">
    <property type="term" value="P:DNA replication"/>
    <property type="evidence" value="ECO:0007669"/>
    <property type="project" value="InterPro"/>
</dbReference>
<evidence type="ECO:0000256" key="4">
    <source>
        <dbReference type="ARBA" id="ARBA00023285"/>
    </source>
</evidence>
<dbReference type="PANTHER" id="PTHR43371:SF1">
    <property type="entry name" value="RIBONUCLEOSIDE-DIPHOSPHATE REDUCTASE"/>
    <property type="match status" value="1"/>
</dbReference>
<feature type="disulfide bond" description="Redox-active" evidence="6">
    <location>
        <begin position="102"/>
        <end position="366"/>
    </location>
</feature>
<keyword evidence="3" id="KW-0560">Oxidoreductase</keyword>
<proteinExistence type="predicted"/>
<evidence type="ECO:0000259" key="7">
    <source>
        <dbReference type="Pfam" id="PF17975"/>
    </source>
</evidence>
<dbReference type="Gene3D" id="3.20.70.20">
    <property type="match status" value="1"/>
</dbReference>
<dbReference type="GO" id="GO:0031419">
    <property type="term" value="F:cobalamin binding"/>
    <property type="evidence" value="ECO:0007669"/>
    <property type="project" value="UniProtKB-KW"/>
</dbReference>
<accession>A0A3G2YRS9</accession>
<dbReference type="Gene3D" id="3.30.1620.10">
    <property type="entry name" value="b-12 dependent (class ii) ribonucleotide reductase, Chain A, Domain 2"/>
    <property type="match status" value="1"/>
</dbReference>
<sequence length="672" mass="75044">MTANYQEVSTRAEVVTRRTYNRPLNDEGTVFETWEQTVDRVIDHQRWLWERQQRAELNAIQEDELAELRQLMLKRKATTSGRTLWLGGTDVAKTREASQFNCSFGNVETVHDIVDAQHLLLQGCGVGFYPAVGILSGFTAPVEVQVVRSEKQKSDPKGAEDNVEAFYQEGGKTVWEVVVGDSAEAWAKSFGKLVAMKKRVDIIRLNYREIRAAGMRLKGYGWISSGDSDLSVAQTNICGILNDRAGQLLRHMDILDLLNHMGTVLSSRRSAEIAVLPVTNPEIDAFISAKKDFWLHGNEHRQQSNNSIMFDTKPTKWELSYIFDKIVEAGGSEPGFINAEAARKRAPWFKGVNPCAEILLGNKSFCNLVEVDWGKFLGDQGGLERAVWLAARANYRQTCVNLDDGILQRSWHELNEFLRLCGVGGTGIVKFLDHYTGRNNVASMLQSLRYHAHKGANSMAEEFGTPLAKAVTTVKPSGTLSKIMDTTEGVHKPLGKYIINNITFSKDDPIIGSLEVAGYKVFDKPFEPSSKLVAMPVCYDDVVFDKVETDRGVVEVNLESAVTQLERYKLLMDNYVDHNCSVTISYDPSEVPAIIEWILANWDTYVGVSFIYRNDPTKTAEDLGYAYLPQEVITEEAYVAYTSQLKPLDLSGLTSDDDLVDEACATGACPIR</sequence>
<dbReference type="SUPFAM" id="SSF51998">
    <property type="entry name" value="PFL-like glycyl radical enzymes"/>
    <property type="match status" value="1"/>
</dbReference>
<keyword evidence="6" id="KW-1015">Disulfide bond</keyword>
<dbReference type="NCBIfam" id="TIGR02505">
    <property type="entry name" value="RTPR"/>
    <property type="match status" value="1"/>
</dbReference>
<evidence type="ECO:0000256" key="3">
    <source>
        <dbReference type="ARBA" id="ARBA00023002"/>
    </source>
</evidence>